<feature type="disulfide bond" evidence="2">
    <location>
        <begin position="166"/>
        <end position="193"/>
    </location>
</feature>
<comment type="caution">
    <text evidence="6">The sequence shown here is derived from an EMBL/GenBank/DDBJ whole genome shotgun (WGS) entry which is preliminary data.</text>
</comment>
<feature type="domain" description="Sushi" evidence="5">
    <location>
        <begin position="46"/>
        <end position="107"/>
    </location>
</feature>
<dbReference type="InterPro" id="IPR035976">
    <property type="entry name" value="Sushi/SCR/CCP_sf"/>
</dbReference>
<feature type="signal peptide" evidence="4">
    <location>
        <begin position="1"/>
        <end position="16"/>
    </location>
</feature>
<feature type="compositionally biased region" description="Low complexity" evidence="3">
    <location>
        <begin position="130"/>
        <end position="154"/>
    </location>
</feature>
<proteinExistence type="predicted"/>
<dbReference type="SUPFAM" id="SSF57535">
    <property type="entry name" value="Complement control module/SCR domain"/>
    <property type="match status" value="2"/>
</dbReference>
<feature type="chain" id="PRO_5041233752" description="Sushi domain-containing protein" evidence="4">
    <location>
        <begin position="17"/>
        <end position="200"/>
    </location>
</feature>
<keyword evidence="2" id="KW-0768">Sushi</keyword>
<dbReference type="AlphaFoldDB" id="A0AA36D3A9"/>
<dbReference type="SMART" id="SM00032">
    <property type="entry name" value="CCP"/>
    <property type="match status" value="2"/>
</dbReference>
<protein>
    <recommendedName>
        <fullName evidence="5">Sushi domain-containing protein</fullName>
    </recommendedName>
</protein>
<feature type="region of interest" description="Disordered" evidence="3">
    <location>
        <begin position="130"/>
        <end position="156"/>
    </location>
</feature>
<dbReference type="InterPro" id="IPR000436">
    <property type="entry name" value="Sushi_SCR_CCP_dom"/>
</dbReference>
<evidence type="ECO:0000256" key="4">
    <source>
        <dbReference type="SAM" id="SignalP"/>
    </source>
</evidence>
<evidence type="ECO:0000259" key="5">
    <source>
        <dbReference type="PROSITE" id="PS50923"/>
    </source>
</evidence>
<dbReference type="CDD" id="cd00033">
    <property type="entry name" value="CCP"/>
    <property type="match status" value="2"/>
</dbReference>
<comment type="caution">
    <text evidence="2">Lacks conserved residue(s) required for the propagation of feature annotation.</text>
</comment>
<accession>A0AA36D3A9</accession>
<dbReference type="EMBL" id="CATQJA010002659">
    <property type="protein sequence ID" value="CAJ0580327.1"/>
    <property type="molecule type" value="Genomic_DNA"/>
</dbReference>
<keyword evidence="4" id="KW-0732">Signal</keyword>
<evidence type="ECO:0000313" key="7">
    <source>
        <dbReference type="Proteomes" id="UP001177023"/>
    </source>
</evidence>
<keyword evidence="7" id="KW-1185">Reference proteome</keyword>
<dbReference type="Pfam" id="PF00084">
    <property type="entry name" value="Sushi"/>
    <property type="match status" value="2"/>
</dbReference>
<evidence type="ECO:0000256" key="1">
    <source>
        <dbReference type="ARBA" id="ARBA00023157"/>
    </source>
</evidence>
<organism evidence="6 7">
    <name type="scientific">Mesorhabditis spiculigera</name>
    <dbReference type="NCBI Taxonomy" id="96644"/>
    <lineage>
        <taxon>Eukaryota</taxon>
        <taxon>Metazoa</taxon>
        <taxon>Ecdysozoa</taxon>
        <taxon>Nematoda</taxon>
        <taxon>Chromadorea</taxon>
        <taxon>Rhabditida</taxon>
        <taxon>Rhabditina</taxon>
        <taxon>Rhabditomorpha</taxon>
        <taxon>Rhabditoidea</taxon>
        <taxon>Rhabditidae</taxon>
        <taxon>Mesorhabditinae</taxon>
        <taxon>Mesorhabditis</taxon>
    </lineage>
</organism>
<keyword evidence="1 2" id="KW-1015">Disulfide bond</keyword>
<dbReference type="Proteomes" id="UP001177023">
    <property type="component" value="Unassembled WGS sequence"/>
</dbReference>
<dbReference type="Gene3D" id="2.10.70.10">
    <property type="entry name" value="Complement Module, domain 1"/>
    <property type="match status" value="2"/>
</dbReference>
<name>A0AA36D3A9_9BILA</name>
<evidence type="ECO:0000256" key="2">
    <source>
        <dbReference type="PROSITE-ProRule" id="PRU00302"/>
    </source>
</evidence>
<evidence type="ECO:0000256" key="3">
    <source>
        <dbReference type="SAM" id="MobiDB-lite"/>
    </source>
</evidence>
<feature type="domain" description="Sushi" evidence="5">
    <location>
        <begin position="135"/>
        <end position="195"/>
    </location>
</feature>
<dbReference type="PROSITE" id="PS50923">
    <property type="entry name" value="SUSHI"/>
    <property type="match status" value="2"/>
</dbReference>
<feature type="non-terminal residue" evidence="6">
    <location>
        <position position="1"/>
    </location>
</feature>
<sequence length="200" mass="19848">MRTLSCLLLLAATVSAHEHERHHSKKFRSTTLLARVRRQADTNTEPGCMGLTVQNGNVNYIQGNPQKEMASGTSATATCNLGFVPSGTMTVTCQNGAWTPQIGTCNAAGAGAPGTSGVGGNVGATGVSTSPLGVPSNPAAPGAPGANAPATPGGMHASGSTATLTCNPQFVASGETTATCNNGVWNPPTVGMCNPSGSAP</sequence>
<gene>
    <name evidence="6" type="ORF">MSPICULIGERA_LOCUS18525</name>
</gene>
<reference evidence="6" key="1">
    <citation type="submission" date="2023-06" db="EMBL/GenBank/DDBJ databases">
        <authorList>
            <person name="Delattre M."/>
        </authorList>
    </citation>
    <scope>NUCLEOTIDE SEQUENCE</scope>
    <source>
        <strain evidence="6">AF72</strain>
    </source>
</reference>
<evidence type="ECO:0000313" key="6">
    <source>
        <dbReference type="EMBL" id="CAJ0580327.1"/>
    </source>
</evidence>